<protein>
    <recommendedName>
        <fullName evidence="2">Peptidase S9 prolyl oligopeptidase catalytic domain-containing protein</fullName>
    </recommendedName>
</protein>
<evidence type="ECO:0000313" key="3">
    <source>
        <dbReference type="EMBL" id="SVC36849.1"/>
    </source>
</evidence>
<dbReference type="GO" id="GO:0006508">
    <property type="term" value="P:proteolysis"/>
    <property type="evidence" value="ECO:0007669"/>
    <property type="project" value="InterPro"/>
</dbReference>
<name>A0A382LJG9_9ZZZZ</name>
<keyword evidence="1" id="KW-0732">Signal</keyword>
<proteinExistence type="predicted"/>
<dbReference type="PANTHER" id="PTHR43037:SF1">
    <property type="entry name" value="BLL1128 PROTEIN"/>
    <property type="match status" value="1"/>
</dbReference>
<dbReference type="GO" id="GO:0008236">
    <property type="term" value="F:serine-type peptidase activity"/>
    <property type="evidence" value="ECO:0007669"/>
    <property type="project" value="InterPro"/>
</dbReference>
<feature type="domain" description="Peptidase S9 prolyl oligopeptidase catalytic" evidence="2">
    <location>
        <begin position="96"/>
        <end position="235"/>
    </location>
</feature>
<dbReference type="SUPFAM" id="SSF53474">
    <property type="entry name" value="alpha/beta-Hydrolases"/>
    <property type="match status" value="1"/>
</dbReference>
<feature type="non-terminal residue" evidence="3">
    <location>
        <position position="1"/>
    </location>
</feature>
<sequence length="249" mass="27706">RGQSMATETGFLVRTVTFGDTAYLYQVYLPPDYTSDRRWPVILFLHGAGERGDDGLIQTKVGIGNAIRQYRDRFPCLVVLPQCRPELGWTGAMEEQALQALEETVHDFNGDRKRIYLTGLSLGGCGTWAIALRHPGRFAAIIPVCGWIAAPHTDMTLENAGFWGRLNPYATHAEPFTAAAEQLGDTPTWVFHGDADEVVTVEESRRMVAAMEAGAGNVRYTEYPEVGHNSWDNAYAEPDLMPWLLAWKS</sequence>
<gene>
    <name evidence="3" type="ORF">METZ01_LOCUS289703</name>
</gene>
<evidence type="ECO:0000259" key="2">
    <source>
        <dbReference type="Pfam" id="PF00326"/>
    </source>
</evidence>
<dbReference type="InterPro" id="IPR029058">
    <property type="entry name" value="AB_hydrolase_fold"/>
</dbReference>
<reference evidence="3" key="1">
    <citation type="submission" date="2018-05" db="EMBL/GenBank/DDBJ databases">
        <authorList>
            <person name="Lanie J.A."/>
            <person name="Ng W.-L."/>
            <person name="Kazmierczak K.M."/>
            <person name="Andrzejewski T.M."/>
            <person name="Davidsen T.M."/>
            <person name="Wayne K.J."/>
            <person name="Tettelin H."/>
            <person name="Glass J.I."/>
            <person name="Rusch D."/>
            <person name="Podicherti R."/>
            <person name="Tsui H.-C.T."/>
            <person name="Winkler M.E."/>
        </authorList>
    </citation>
    <scope>NUCLEOTIDE SEQUENCE</scope>
</reference>
<evidence type="ECO:0000256" key="1">
    <source>
        <dbReference type="ARBA" id="ARBA00022729"/>
    </source>
</evidence>
<accession>A0A382LJG9</accession>
<dbReference type="EMBL" id="UINC01087465">
    <property type="protein sequence ID" value="SVC36849.1"/>
    <property type="molecule type" value="Genomic_DNA"/>
</dbReference>
<dbReference type="Pfam" id="PF00326">
    <property type="entry name" value="Peptidase_S9"/>
    <property type="match status" value="1"/>
</dbReference>
<dbReference type="AlphaFoldDB" id="A0A382LJG9"/>
<organism evidence="3">
    <name type="scientific">marine metagenome</name>
    <dbReference type="NCBI Taxonomy" id="408172"/>
    <lineage>
        <taxon>unclassified sequences</taxon>
        <taxon>metagenomes</taxon>
        <taxon>ecological metagenomes</taxon>
    </lineage>
</organism>
<dbReference type="PANTHER" id="PTHR43037">
    <property type="entry name" value="UNNAMED PRODUCT-RELATED"/>
    <property type="match status" value="1"/>
</dbReference>
<dbReference type="Gene3D" id="3.40.50.1820">
    <property type="entry name" value="alpha/beta hydrolase"/>
    <property type="match status" value="1"/>
</dbReference>
<dbReference type="InterPro" id="IPR001375">
    <property type="entry name" value="Peptidase_S9_cat"/>
</dbReference>
<dbReference type="InterPro" id="IPR050955">
    <property type="entry name" value="Plant_Biomass_Hydrol_Est"/>
</dbReference>